<evidence type="ECO:0000256" key="6">
    <source>
        <dbReference type="ARBA" id="ARBA00024343"/>
    </source>
</evidence>
<dbReference type="PRINTS" id="PR00367">
    <property type="entry name" value="ETHRSPELEMNT"/>
</dbReference>
<evidence type="ECO:0000256" key="3">
    <source>
        <dbReference type="ARBA" id="ARBA00023125"/>
    </source>
</evidence>
<evidence type="ECO:0000256" key="7">
    <source>
        <dbReference type="SAM" id="MobiDB-lite"/>
    </source>
</evidence>
<proteinExistence type="inferred from homology"/>
<evidence type="ECO:0000313" key="10">
    <source>
        <dbReference type="Proteomes" id="UP001396334"/>
    </source>
</evidence>
<dbReference type="InterPro" id="IPR001471">
    <property type="entry name" value="AP2/ERF_dom"/>
</dbReference>
<dbReference type="PANTHER" id="PTHR31190:SF445">
    <property type="entry name" value="ETHYLENE-RESPONSIVE TRANSCRIPTION FACTOR RAP2-6"/>
    <property type="match status" value="1"/>
</dbReference>
<keyword evidence="5" id="KW-0539">Nucleus</keyword>
<dbReference type="CDD" id="cd00018">
    <property type="entry name" value="AP2"/>
    <property type="match status" value="1"/>
</dbReference>
<feature type="domain" description="AP2/ERF" evidence="8">
    <location>
        <begin position="191"/>
        <end position="248"/>
    </location>
</feature>
<keyword evidence="4" id="KW-0804">Transcription</keyword>
<evidence type="ECO:0000259" key="8">
    <source>
        <dbReference type="PROSITE" id="PS51032"/>
    </source>
</evidence>
<dbReference type="Proteomes" id="UP001396334">
    <property type="component" value="Unassembled WGS sequence"/>
</dbReference>
<keyword evidence="3" id="KW-0238">DNA-binding</keyword>
<accession>A0ABR2REI9</accession>
<dbReference type="EMBL" id="JBBPBN010000023">
    <property type="protein sequence ID" value="KAK9011350.1"/>
    <property type="molecule type" value="Genomic_DNA"/>
</dbReference>
<evidence type="ECO:0000256" key="1">
    <source>
        <dbReference type="ARBA" id="ARBA00004123"/>
    </source>
</evidence>
<dbReference type="PROSITE" id="PS51032">
    <property type="entry name" value="AP2_ERF"/>
    <property type="match status" value="1"/>
</dbReference>
<gene>
    <name evidence="9" type="ORF">V6N11_044202</name>
</gene>
<comment type="caution">
    <text evidence="9">The sequence shown here is derived from an EMBL/GenBank/DDBJ whole genome shotgun (WGS) entry which is preliminary data.</text>
</comment>
<evidence type="ECO:0000256" key="2">
    <source>
        <dbReference type="ARBA" id="ARBA00023015"/>
    </source>
</evidence>
<dbReference type="InterPro" id="IPR044808">
    <property type="entry name" value="ERF_plant"/>
</dbReference>
<dbReference type="InterPro" id="IPR016177">
    <property type="entry name" value="DNA-bd_dom_sf"/>
</dbReference>
<keyword evidence="10" id="KW-1185">Reference proteome</keyword>
<evidence type="ECO:0000256" key="5">
    <source>
        <dbReference type="ARBA" id="ARBA00023242"/>
    </source>
</evidence>
<name>A0ABR2REI9_9ROSI</name>
<dbReference type="Pfam" id="PF00847">
    <property type="entry name" value="AP2"/>
    <property type="match status" value="1"/>
</dbReference>
<dbReference type="Gene3D" id="3.30.730.10">
    <property type="entry name" value="AP2/ERF domain"/>
    <property type="match status" value="1"/>
</dbReference>
<comment type="subcellular location">
    <subcellularLocation>
        <location evidence="1">Nucleus</location>
    </subcellularLocation>
</comment>
<protein>
    <recommendedName>
        <fullName evidence="8">AP2/ERF domain-containing protein</fullName>
    </recommendedName>
</protein>
<organism evidence="9 10">
    <name type="scientific">Hibiscus sabdariffa</name>
    <name type="common">roselle</name>
    <dbReference type="NCBI Taxonomy" id="183260"/>
    <lineage>
        <taxon>Eukaryota</taxon>
        <taxon>Viridiplantae</taxon>
        <taxon>Streptophyta</taxon>
        <taxon>Embryophyta</taxon>
        <taxon>Tracheophyta</taxon>
        <taxon>Spermatophyta</taxon>
        <taxon>Magnoliopsida</taxon>
        <taxon>eudicotyledons</taxon>
        <taxon>Gunneridae</taxon>
        <taxon>Pentapetalae</taxon>
        <taxon>rosids</taxon>
        <taxon>malvids</taxon>
        <taxon>Malvales</taxon>
        <taxon>Malvaceae</taxon>
        <taxon>Malvoideae</taxon>
        <taxon>Hibiscus</taxon>
    </lineage>
</organism>
<dbReference type="InterPro" id="IPR036955">
    <property type="entry name" value="AP2/ERF_dom_sf"/>
</dbReference>
<evidence type="ECO:0000256" key="4">
    <source>
        <dbReference type="ARBA" id="ARBA00023163"/>
    </source>
</evidence>
<dbReference type="PANTHER" id="PTHR31190">
    <property type="entry name" value="DNA-BINDING DOMAIN"/>
    <property type="match status" value="1"/>
</dbReference>
<evidence type="ECO:0000313" key="9">
    <source>
        <dbReference type="EMBL" id="KAK9011350.1"/>
    </source>
</evidence>
<reference evidence="9 10" key="1">
    <citation type="journal article" date="2024" name="G3 (Bethesda)">
        <title>Genome assembly of Hibiscus sabdariffa L. provides insights into metabolisms of medicinal natural products.</title>
        <authorList>
            <person name="Kim T."/>
        </authorList>
    </citation>
    <scope>NUCLEOTIDE SEQUENCE [LARGE SCALE GENOMIC DNA]</scope>
    <source>
        <strain evidence="9">TK-2024</strain>
        <tissue evidence="9">Old leaves</tissue>
    </source>
</reference>
<keyword evidence="2" id="KW-0805">Transcription regulation</keyword>
<dbReference type="SUPFAM" id="SSF54171">
    <property type="entry name" value="DNA-binding domain"/>
    <property type="match status" value="1"/>
</dbReference>
<dbReference type="SMART" id="SM00380">
    <property type="entry name" value="AP2"/>
    <property type="match status" value="1"/>
</dbReference>
<feature type="region of interest" description="Disordered" evidence="7">
    <location>
        <begin position="101"/>
        <end position="131"/>
    </location>
</feature>
<comment type="similarity">
    <text evidence="6">Belongs to the AP2/ERF transcription factor family. ERF subfamily.</text>
</comment>
<sequence>MCECEIIKKVANKKGRVLGENSRGAGVYQLMMTGEQGPSSPAAEASSLMLSEFCREREMSVMVSALTHIVTGDVPAEDEELSGNENSDGFGSSNINIGHWSNDVNALAGSGGQKRGREEEETGATGNGGVGGGGMAVESVATLCTQFGNFPRGGSSSAAAGVREANMAAHLVPTYEYNNNNERRREEPRRRYRGVRQRPWGKWAAEIRDPFKAARVWLGTFDTAEDAARAYDEAALGFRGNKAKLNFPENVRLRPPPNPTPNFPVSNSPNTLFSIPTSTDSIIHSQPHYTVPNPEVTGGYLDYSQLFLGSFNNDFPRGEQQNQPLYPYNHIGLSGSSSVGSHAQPLSLSSSSSSSYRVVFPIQSSDHQLNMGGIQGVGVGDFPAHSWSLDSSHYTSTSK</sequence>